<reference evidence="2" key="1">
    <citation type="submission" date="2022-10" db="EMBL/GenBank/DDBJ databases">
        <authorList>
            <person name="Hyden B.L."/>
            <person name="Feng K."/>
            <person name="Yates T."/>
            <person name="Jawdy S."/>
            <person name="Smart L.B."/>
            <person name="Muchero W."/>
        </authorList>
    </citation>
    <scope>NUCLEOTIDE SEQUENCE</scope>
    <source>
        <tissue evidence="2">Shoot tip</tissue>
    </source>
</reference>
<keyword evidence="1" id="KW-1133">Transmembrane helix</keyword>
<gene>
    <name evidence="2" type="ORF">OIU77_006135</name>
</gene>
<dbReference type="Proteomes" id="UP001141253">
    <property type="component" value="Chromosome 18"/>
</dbReference>
<keyword evidence="1" id="KW-0472">Membrane</keyword>
<reference evidence="2" key="2">
    <citation type="journal article" date="2023" name="Int. J. Mol. Sci.">
        <title>De Novo Assembly and Annotation of 11 Diverse Shrub Willow (Salix) Genomes Reveals Novel Gene Organization in Sex-Linked Regions.</title>
        <authorList>
            <person name="Hyden B."/>
            <person name="Feng K."/>
            <person name="Yates T.B."/>
            <person name="Jawdy S."/>
            <person name="Cereghino C."/>
            <person name="Smart L.B."/>
            <person name="Muchero W."/>
        </authorList>
    </citation>
    <scope>NUCLEOTIDE SEQUENCE</scope>
    <source>
        <tissue evidence="2">Shoot tip</tissue>
    </source>
</reference>
<organism evidence="2 3">
    <name type="scientific">Salix suchowensis</name>
    <dbReference type="NCBI Taxonomy" id="1278906"/>
    <lineage>
        <taxon>Eukaryota</taxon>
        <taxon>Viridiplantae</taxon>
        <taxon>Streptophyta</taxon>
        <taxon>Embryophyta</taxon>
        <taxon>Tracheophyta</taxon>
        <taxon>Spermatophyta</taxon>
        <taxon>Magnoliopsida</taxon>
        <taxon>eudicotyledons</taxon>
        <taxon>Gunneridae</taxon>
        <taxon>Pentapetalae</taxon>
        <taxon>rosids</taxon>
        <taxon>fabids</taxon>
        <taxon>Malpighiales</taxon>
        <taxon>Salicaceae</taxon>
        <taxon>Saliceae</taxon>
        <taxon>Salix</taxon>
    </lineage>
</organism>
<sequence>MFNCVRQVEIEALAFLCICCLLCLFSSISGLISTEIRKGS</sequence>
<keyword evidence="3" id="KW-1185">Reference proteome</keyword>
<feature type="transmembrane region" description="Helical" evidence="1">
    <location>
        <begin position="12"/>
        <end position="32"/>
    </location>
</feature>
<protein>
    <submittedName>
        <fullName evidence="2">Uncharacterized protein</fullName>
    </submittedName>
</protein>
<name>A0ABQ9ARU1_9ROSI</name>
<evidence type="ECO:0000313" key="3">
    <source>
        <dbReference type="Proteomes" id="UP001141253"/>
    </source>
</evidence>
<comment type="caution">
    <text evidence="2">The sequence shown here is derived from an EMBL/GenBank/DDBJ whole genome shotgun (WGS) entry which is preliminary data.</text>
</comment>
<evidence type="ECO:0000256" key="1">
    <source>
        <dbReference type="SAM" id="Phobius"/>
    </source>
</evidence>
<accession>A0ABQ9ARU1</accession>
<proteinExistence type="predicted"/>
<keyword evidence="1" id="KW-0812">Transmembrane</keyword>
<evidence type="ECO:0000313" key="2">
    <source>
        <dbReference type="EMBL" id="KAJ6355696.1"/>
    </source>
</evidence>
<dbReference type="EMBL" id="JAPFFI010000017">
    <property type="protein sequence ID" value="KAJ6355696.1"/>
    <property type="molecule type" value="Genomic_DNA"/>
</dbReference>